<protein>
    <submittedName>
        <fullName evidence="2">Uncharacterized protein</fullName>
    </submittedName>
</protein>
<dbReference type="OrthoDB" id="9826348at2"/>
<feature type="region of interest" description="Disordered" evidence="1">
    <location>
        <begin position="372"/>
        <end position="420"/>
    </location>
</feature>
<feature type="region of interest" description="Disordered" evidence="1">
    <location>
        <begin position="161"/>
        <end position="292"/>
    </location>
</feature>
<comment type="caution">
    <text evidence="2">The sequence shown here is derived from an EMBL/GenBank/DDBJ whole genome shotgun (WGS) entry which is preliminary data.</text>
</comment>
<proteinExistence type="predicted"/>
<feature type="compositionally biased region" description="Low complexity" evidence="1">
    <location>
        <begin position="387"/>
        <end position="412"/>
    </location>
</feature>
<dbReference type="RefSeq" id="WP_136775094.1">
    <property type="nucleotide sequence ID" value="NZ_CP156074.1"/>
</dbReference>
<feature type="compositionally biased region" description="Low complexity" evidence="1">
    <location>
        <begin position="80"/>
        <end position="107"/>
    </location>
</feature>
<feature type="compositionally biased region" description="Gly residues" evidence="1">
    <location>
        <begin position="375"/>
        <end position="386"/>
    </location>
</feature>
<feature type="compositionally biased region" description="Basic and acidic residues" evidence="1">
    <location>
        <begin position="169"/>
        <end position="190"/>
    </location>
</feature>
<evidence type="ECO:0000256" key="1">
    <source>
        <dbReference type="SAM" id="MobiDB-lite"/>
    </source>
</evidence>
<accession>A0A4U0PM81</accession>
<feature type="region of interest" description="Disordered" evidence="1">
    <location>
        <begin position="1"/>
        <end position="133"/>
    </location>
</feature>
<dbReference type="EMBL" id="SUMF01000051">
    <property type="protein sequence ID" value="TJZ64044.1"/>
    <property type="molecule type" value="Genomic_DNA"/>
</dbReference>
<feature type="compositionally biased region" description="Basic and acidic residues" evidence="1">
    <location>
        <begin position="257"/>
        <end position="271"/>
    </location>
</feature>
<gene>
    <name evidence="2" type="ORF">FAZ21_19450</name>
</gene>
<sequence>MSSSKRVKREENTGVPSRPTSPRDTDNRRTSLSVSPVENRTAPHTTSSSSGGLAPRLPIRRATASVSPPTLSPTGPGFMPSLGASSASSSSSPTLPLPSVAASSSSSEPILGRGAGSGGMGSRRLAQKKQRELAIKEANAPDPGASHFGIDLSTTVWSAQRQYQAKAGGSDRNERKEAHGEITKGARSHADLSQLLPTGMRQHVESHLSQTTLPVHQADLRVDPGSSSSYSGALFTSSFARERPDPGTTKRSTKAGDGSRKKSARNTEKVTQEPSSPKPHVDDDGPFHRAHASPFDVVGVDSNDVRTVWAPQSGNLIVDKHIESAAIASKKRGDSVTMILRSDTNDRSSVGLLSQATPGSAYTLEAAQYQRRVHGGGASSSSGGGTSSSTTASSSSSTSTSSDTGSGSSASGKLRRGRKR</sequence>
<feature type="compositionally biased region" description="Polar residues" evidence="1">
    <location>
        <begin position="225"/>
        <end position="239"/>
    </location>
</feature>
<reference evidence="2 3" key="1">
    <citation type="submission" date="2019-04" db="EMBL/GenBank/DDBJ databases">
        <title>Chitiniphilus eburnea sp. nov., a novel chitinolytic bacterium isolated from aquaculture sludge.</title>
        <authorList>
            <person name="Sheng M."/>
        </authorList>
    </citation>
    <scope>NUCLEOTIDE SEQUENCE [LARGE SCALE GENOMIC DNA]</scope>
    <source>
        <strain evidence="2 3">HX-2-15</strain>
    </source>
</reference>
<name>A0A4U0PM81_9NEIS</name>
<dbReference type="Proteomes" id="UP000310016">
    <property type="component" value="Unassembled WGS sequence"/>
</dbReference>
<feature type="compositionally biased region" description="Polar residues" evidence="1">
    <location>
        <begin position="64"/>
        <end position="73"/>
    </location>
</feature>
<dbReference type="AlphaFoldDB" id="A0A4U0PM81"/>
<organism evidence="2 3">
    <name type="scientific">Chitiniphilus eburneus</name>
    <dbReference type="NCBI Taxonomy" id="2571148"/>
    <lineage>
        <taxon>Bacteria</taxon>
        <taxon>Pseudomonadati</taxon>
        <taxon>Pseudomonadota</taxon>
        <taxon>Betaproteobacteria</taxon>
        <taxon>Neisseriales</taxon>
        <taxon>Chitinibacteraceae</taxon>
        <taxon>Chitiniphilus</taxon>
    </lineage>
</organism>
<feature type="compositionally biased region" description="Polar residues" evidence="1">
    <location>
        <begin position="30"/>
        <end position="51"/>
    </location>
</feature>
<keyword evidence="3" id="KW-1185">Reference proteome</keyword>
<evidence type="ECO:0000313" key="3">
    <source>
        <dbReference type="Proteomes" id="UP000310016"/>
    </source>
</evidence>
<evidence type="ECO:0000313" key="2">
    <source>
        <dbReference type="EMBL" id="TJZ64044.1"/>
    </source>
</evidence>